<sequence>NTGSGDRLTFGKGTQLTIQP</sequence>
<evidence type="ECO:0000313" key="3">
    <source>
        <dbReference type="Proteomes" id="UP000234681"/>
    </source>
</evidence>
<reference evidence="2 3" key="1">
    <citation type="submission" date="2005-07" db="EMBL/GenBank/DDBJ databases">
        <authorList>
            <person name="Mural R.J."/>
            <person name="Li P.W."/>
            <person name="Adams M.D."/>
            <person name="Amanatides P.G."/>
            <person name="Baden-Tillson H."/>
            <person name="Barnstead M."/>
            <person name="Chin S.H."/>
            <person name="Dew I."/>
            <person name="Evans C.A."/>
            <person name="Ferriera S."/>
            <person name="Flanigan M."/>
            <person name="Fosler C."/>
            <person name="Glodek A."/>
            <person name="Gu Z."/>
            <person name="Holt R.A."/>
            <person name="Jennings D."/>
            <person name="Kraft C.L."/>
            <person name="Lu F."/>
            <person name="Nguyen T."/>
            <person name="Nusskern D.R."/>
            <person name="Pfannkoch C.M."/>
            <person name="Sitter C."/>
            <person name="Sutton G.G."/>
            <person name="Venter J.C."/>
            <person name="Wang Z."/>
            <person name="Woodage T."/>
            <person name="Zheng X.H."/>
            <person name="Zhong F."/>
        </authorList>
    </citation>
    <scope>NUCLEOTIDE SEQUENCE [LARGE SCALE GENOMIC DNA]</scope>
    <source>
        <strain>BN</strain>
        <strain evidence="3">Sprague-Dawley</strain>
    </source>
</reference>
<dbReference type="AlphaFoldDB" id="A6KGN4"/>
<feature type="non-terminal residue" evidence="2">
    <location>
        <position position="20"/>
    </location>
</feature>
<organism evidence="2 3">
    <name type="scientific">Rattus norvegicus</name>
    <name type="common">Rat</name>
    <dbReference type="NCBI Taxonomy" id="10116"/>
    <lineage>
        <taxon>Eukaryota</taxon>
        <taxon>Metazoa</taxon>
        <taxon>Chordata</taxon>
        <taxon>Craniata</taxon>
        <taxon>Vertebrata</taxon>
        <taxon>Euteleostomi</taxon>
        <taxon>Mammalia</taxon>
        <taxon>Eutheria</taxon>
        <taxon>Euarchontoglires</taxon>
        <taxon>Glires</taxon>
        <taxon>Rodentia</taxon>
        <taxon>Myomorpha</taxon>
        <taxon>Muroidea</taxon>
        <taxon>Muridae</taxon>
        <taxon>Murinae</taxon>
        <taxon>Rattus</taxon>
    </lineage>
</organism>
<dbReference type="EMBL" id="CH474049">
    <property type="protein sequence ID" value="EDM14113.1"/>
    <property type="molecule type" value="Genomic_DNA"/>
</dbReference>
<gene>
    <name evidence="2" type="ORF">rCG_64464</name>
</gene>
<accession>A6KGN4</accession>
<dbReference type="Proteomes" id="UP000234681">
    <property type="component" value="Chromosome 15"/>
</dbReference>
<proteinExistence type="predicted"/>
<protein>
    <submittedName>
        <fullName evidence="2">RCG64464</fullName>
    </submittedName>
</protein>
<feature type="region of interest" description="Disordered" evidence="1">
    <location>
        <begin position="1"/>
        <end position="20"/>
    </location>
</feature>
<feature type="non-terminal residue" evidence="2">
    <location>
        <position position="1"/>
    </location>
</feature>
<name>A6KGN4_RAT</name>
<evidence type="ECO:0000313" key="2">
    <source>
        <dbReference type="EMBL" id="EDM14113.1"/>
    </source>
</evidence>
<evidence type="ECO:0000256" key="1">
    <source>
        <dbReference type="SAM" id="MobiDB-lite"/>
    </source>
</evidence>